<evidence type="ECO:0000313" key="2">
    <source>
        <dbReference type="EMBL" id="CAI8017569.1"/>
    </source>
</evidence>
<keyword evidence="3" id="KW-1185">Reference proteome</keyword>
<feature type="region of interest" description="Disordered" evidence="1">
    <location>
        <begin position="50"/>
        <end position="70"/>
    </location>
</feature>
<name>A0AA35RUM4_GEOBA</name>
<proteinExistence type="predicted"/>
<evidence type="ECO:0000313" key="3">
    <source>
        <dbReference type="Proteomes" id="UP001174909"/>
    </source>
</evidence>
<sequence>MEGKHGHSSSGGFHGYEQQLRRVQGENDYLRERIKSCERGLVSLWQVSERVRREKREREREREKREREKR</sequence>
<protein>
    <submittedName>
        <fullName evidence="2">Uncharacterized protein</fullName>
    </submittedName>
</protein>
<reference evidence="2" key="1">
    <citation type="submission" date="2023-03" db="EMBL/GenBank/DDBJ databases">
        <authorList>
            <person name="Steffen K."/>
            <person name="Cardenas P."/>
        </authorList>
    </citation>
    <scope>NUCLEOTIDE SEQUENCE</scope>
</reference>
<comment type="caution">
    <text evidence="2">The sequence shown here is derived from an EMBL/GenBank/DDBJ whole genome shotgun (WGS) entry which is preliminary data.</text>
</comment>
<dbReference type="Proteomes" id="UP001174909">
    <property type="component" value="Unassembled WGS sequence"/>
</dbReference>
<gene>
    <name evidence="2" type="ORF">GBAR_LOCUS10661</name>
</gene>
<dbReference type="AlphaFoldDB" id="A0AA35RUM4"/>
<organism evidence="2 3">
    <name type="scientific">Geodia barretti</name>
    <name type="common">Barrett's horny sponge</name>
    <dbReference type="NCBI Taxonomy" id="519541"/>
    <lineage>
        <taxon>Eukaryota</taxon>
        <taxon>Metazoa</taxon>
        <taxon>Porifera</taxon>
        <taxon>Demospongiae</taxon>
        <taxon>Heteroscleromorpha</taxon>
        <taxon>Tetractinellida</taxon>
        <taxon>Astrophorina</taxon>
        <taxon>Geodiidae</taxon>
        <taxon>Geodia</taxon>
    </lineage>
</organism>
<dbReference type="EMBL" id="CASHTH010001645">
    <property type="protein sequence ID" value="CAI8017569.1"/>
    <property type="molecule type" value="Genomic_DNA"/>
</dbReference>
<evidence type="ECO:0000256" key="1">
    <source>
        <dbReference type="SAM" id="MobiDB-lite"/>
    </source>
</evidence>
<accession>A0AA35RUM4</accession>
<feature type="non-terminal residue" evidence="2">
    <location>
        <position position="70"/>
    </location>
</feature>